<feature type="region of interest" description="Disordered" evidence="1">
    <location>
        <begin position="1"/>
        <end position="103"/>
    </location>
</feature>
<organism evidence="2 3">
    <name type="scientific">Escherichia coli</name>
    <dbReference type="NCBI Taxonomy" id="562"/>
    <lineage>
        <taxon>Bacteria</taxon>
        <taxon>Pseudomonadati</taxon>
        <taxon>Pseudomonadota</taxon>
        <taxon>Gammaproteobacteria</taxon>
        <taxon>Enterobacterales</taxon>
        <taxon>Enterobacteriaceae</taxon>
        <taxon>Escherichia</taxon>
    </lineage>
</organism>
<evidence type="ECO:0000313" key="2">
    <source>
        <dbReference type="EMBL" id="QMF70092.1"/>
    </source>
</evidence>
<accession>A0A6M1HKW0</accession>
<protein>
    <submittedName>
        <fullName evidence="2">Helix-turn-helix domain-containing protein</fullName>
    </submittedName>
</protein>
<dbReference type="EMBL" id="CP057293">
    <property type="protein sequence ID" value="QMF70092.1"/>
    <property type="molecule type" value="Genomic_DNA"/>
</dbReference>
<sequence length="230" mass="26628">MRIDQILSPANEEPALANAEPAQEQEQNKAAAIAEFKELQRQQITAQQEECRHPLAMPKPVAKANTDKPTSWFNEEAEEDLRFDSKEEQLPEEREQVETEDQQNDYRNLPAVNNAMAYLFKSGLFHKLKGDELKLYTWMVSKCRYRGNDKYEIWYSRTKMAKALGKSVDTIDRHLEALRKLGLIQEMRQALRGKCGKTYRLRIPSKGTAEEASMTAQQHEREAKVSYLVH</sequence>
<name>A0A6M1HKW0_ECOLX</name>
<feature type="compositionally biased region" description="Low complexity" evidence="1">
    <location>
        <begin position="9"/>
        <end position="34"/>
    </location>
</feature>
<gene>
    <name evidence="2" type="ORF">HVY77_07635</name>
</gene>
<evidence type="ECO:0000256" key="1">
    <source>
        <dbReference type="SAM" id="MobiDB-lite"/>
    </source>
</evidence>
<proteinExistence type="predicted"/>
<dbReference type="Proteomes" id="UP000512322">
    <property type="component" value="Chromosome"/>
</dbReference>
<dbReference type="AlphaFoldDB" id="A0A6M1HKW0"/>
<dbReference type="Pfam" id="PF13730">
    <property type="entry name" value="HTH_36"/>
    <property type="match status" value="1"/>
</dbReference>
<feature type="compositionally biased region" description="Basic and acidic residues" evidence="1">
    <location>
        <begin position="80"/>
        <end position="97"/>
    </location>
</feature>
<evidence type="ECO:0000313" key="3">
    <source>
        <dbReference type="Proteomes" id="UP000512322"/>
    </source>
</evidence>
<reference evidence="2 3" key="1">
    <citation type="submission" date="2020-06" db="EMBL/GenBank/DDBJ databases">
        <title>REHAB project genomes.</title>
        <authorList>
            <person name="Shaw L.P."/>
        </authorList>
    </citation>
    <scope>NUCLEOTIDE SEQUENCE [LARGE SCALE GENOMIC DNA]</scope>
    <source>
        <strain evidence="2 3">RHB30-C10</strain>
    </source>
</reference>